<feature type="region of interest" description="Disordered" evidence="7">
    <location>
        <begin position="233"/>
        <end position="260"/>
    </location>
</feature>
<keyword evidence="4" id="KW-0479">Metal-binding</keyword>
<evidence type="ECO:0000256" key="7">
    <source>
        <dbReference type="SAM" id="MobiDB-lite"/>
    </source>
</evidence>
<evidence type="ECO:0000259" key="8">
    <source>
        <dbReference type="PROSITE" id="PS50991"/>
    </source>
</evidence>
<sequence length="546" mass="59701">MSYAQLSRRIRIDDVVIPLSRSCELKQRTLVNAIHKRPSIRGGISLLHTMSDDGEMRGRSPRSSSLISSFPIDRYRPRQSISPPSSILHFKNKILNSNIRTPSPHFSPLSSNHLPPSSSMSKRFRSTGIYPSPSPELSERFNEKVLKAEERMISKELKTKSEGKGRFIRIVEVSARDGLQNLPGPPVPTELKRELVERLLEAGVRNIEVGSFVRGDWIPQMADTPQLLPLLPPLTGQSISLPSPPSTRPSTPGNSSLSGLGESSLKHVIDKANIPHSASQVHFPVLVPNMKGLDNLIKLQEEHTAKGGGRLTDEVAIFVSATEAFSQANNHAPLSKILSALPPVISKAISLGYRVRGYVSCVITCPYSGPTDPMEVVNVATQLLDMGCYEISLGDTTGEGDPESWQRVWTACEARGIDMSRVAAHCHDTFSLALSSLISLLPFNLSSIDSSLAGLGGCPYSPGATGNVPTEDVVYALHKLGYETGIDLDKLVETGNWLSGKLGRRNESRVGRAIWARRLNREQKEKGDIKRSKEGIKGEEETEDGM</sequence>
<dbReference type="PROSITE" id="PS50991">
    <property type="entry name" value="PYR_CT"/>
    <property type="match status" value="1"/>
</dbReference>
<dbReference type="InterPro" id="IPR043594">
    <property type="entry name" value="HMGL"/>
</dbReference>
<gene>
    <name evidence="9" type="ORF">I206_07624</name>
</gene>
<dbReference type="UniPathway" id="UPA00896">
    <property type="reaction ID" value="UER00863"/>
</dbReference>
<dbReference type="SUPFAM" id="SSF51569">
    <property type="entry name" value="Aldolase"/>
    <property type="match status" value="1"/>
</dbReference>
<comment type="pathway">
    <text evidence="1">Metabolic intermediate metabolism; (S)-3-hydroxy-3-methylglutaryl-CoA degradation; acetoacetate from (S)-3-hydroxy-3-methylglutaryl-CoA: step 1/1.</text>
</comment>
<dbReference type="InterPro" id="IPR013785">
    <property type="entry name" value="Aldolase_TIM"/>
</dbReference>
<accession>A0A1B9HSZ5</accession>
<dbReference type="Gene3D" id="3.20.20.70">
    <property type="entry name" value="Aldolase class I"/>
    <property type="match status" value="1"/>
</dbReference>
<dbReference type="GO" id="GO:0046872">
    <property type="term" value="F:metal ion binding"/>
    <property type="evidence" value="ECO:0007669"/>
    <property type="project" value="UniProtKB-KW"/>
</dbReference>
<evidence type="ECO:0000256" key="6">
    <source>
        <dbReference type="ARBA" id="ARBA00049877"/>
    </source>
</evidence>
<dbReference type="GO" id="GO:0046951">
    <property type="term" value="P:ketone body biosynthetic process"/>
    <property type="evidence" value="ECO:0007669"/>
    <property type="project" value="TreeGrafter"/>
</dbReference>
<dbReference type="EMBL" id="KI894017">
    <property type="protein sequence ID" value="OCF46390.1"/>
    <property type="molecule type" value="Genomic_DNA"/>
</dbReference>
<feature type="region of interest" description="Disordered" evidence="7">
    <location>
        <begin position="101"/>
        <end position="124"/>
    </location>
</feature>
<organism evidence="9">
    <name type="scientific">Kwoniella pini CBS 10737</name>
    <dbReference type="NCBI Taxonomy" id="1296096"/>
    <lineage>
        <taxon>Eukaryota</taxon>
        <taxon>Fungi</taxon>
        <taxon>Dikarya</taxon>
        <taxon>Basidiomycota</taxon>
        <taxon>Agaricomycotina</taxon>
        <taxon>Tremellomycetes</taxon>
        <taxon>Tremellales</taxon>
        <taxon>Cryptococcaceae</taxon>
        <taxon>Kwoniella</taxon>
    </lineage>
</organism>
<comment type="similarity">
    <text evidence="2">Belongs to the HMG-CoA lyase family.</text>
</comment>
<proteinExistence type="inferred from homology"/>
<evidence type="ECO:0000256" key="2">
    <source>
        <dbReference type="ARBA" id="ARBA00009405"/>
    </source>
</evidence>
<dbReference type="PANTHER" id="PTHR42738:SF7">
    <property type="entry name" value="HYDROXYMETHYLGLUTARYL-COA LYASE"/>
    <property type="match status" value="1"/>
</dbReference>
<evidence type="ECO:0000256" key="4">
    <source>
        <dbReference type="ARBA" id="ARBA00022723"/>
    </source>
</evidence>
<feature type="compositionally biased region" description="Low complexity" evidence="7">
    <location>
        <begin position="102"/>
        <end position="121"/>
    </location>
</feature>
<evidence type="ECO:0000256" key="3">
    <source>
        <dbReference type="ARBA" id="ARBA00012910"/>
    </source>
</evidence>
<dbReference type="GO" id="GO:0004419">
    <property type="term" value="F:hydroxymethylglutaryl-CoA lyase activity"/>
    <property type="evidence" value="ECO:0007669"/>
    <property type="project" value="UniProtKB-EC"/>
</dbReference>
<feature type="compositionally biased region" description="Basic and acidic residues" evidence="7">
    <location>
        <begin position="523"/>
        <end position="539"/>
    </location>
</feature>
<dbReference type="EC" id="4.1.3.4" evidence="3"/>
<dbReference type="AlphaFoldDB" id="A0A1B9HSZ5"/>
<comment type="catalytic activity">
    <reaction evidence="6">
        <text>(3S)-3-hydroxy-3-methylglutaryl-CoA = acetoacetate + acetyl-CoA</text>
        <dbReference type="Rhea" id="RHEA:24404"/>
        <dbReference type="ChEBI" id="CHEBI:13705"/>
        <dbReference type="ChEBI" id="CHEBI:43074"/>
        <dbReference type="ChEBI" id="CHEBI:57288"/>
        <dbReference type="EC" id="4.1.3.4"/>
    </reaction>
</comment>
<reference evidence="9" key="1">
    <citation type="submission" date="2013-07" db="EMBL/GenBank/DDBJ databases">
        <title>The Genome Sequence of Cryptococcus pinus CBS10737.</title>
        <authorList>
            <consortium name="The Broad Institute Genome Sequencing Platform"/>
            <person name="Cuomo C."/>
            <person name="Litvintseva A."/>
            <person name="Chen Y."/>
            <person name="Heitman J."/>
            <person name="Sun S."/>
            <person name="Springer D."/>
            <person name="Dromer F."/>
            <person name="Young S.K."/>
            <person name="Zeng Q."/>
            <person name="Gargeya S."/>
            <person name="Fitzgerald M."/>
            <person name="Abouelleil A."/>
            <person name="Alvarado L."/>
            <person name="Berlin A.M."/>
            <person name="Chapman S.B."/>
            <person name="Dewar J."/>
            <person name="Goldberg J."/>
            <person name="Griggs A."/>
            <person name="Gujja S."/>
            <person name="Hansen M."/>
            <person name="Howarth C."/>
            <person name="Imamovic A."/>
            <person name="Larimer J."/>
            <person name="McCowan C."/>
            <person name="Murphy C."/>
            <person name="Pearson M."/>
            <person name="Priest M."/>
            <person name="Roberts A."/>
            <person name="Saif S."/>
            <person name="Shea T."/>
            <person name="Sykes S."/>
            <person name="Wortman J."/>
            <person name="Nusbaum C."/>
            <person name="Birren B."/>
        </authorList>
    </citation>
    <scope>NUCLEOTIDE SEQUENCE [LARGE SCALE GENOMIC DNA]</scope>
    <source>
        <strain evidence="9">CBS 10737</strain>
    </source>
</reference>
<dbReference type="InterPro" id="IPR000891">
    <property type="entry name" value="PYR_CT"/>
</dbReference>
<name>A0A1B9HSZ5_9TREE</name>
<reference evidence="9" key="2">
    <citation type="submission" date="2016-07" db="EMBL/GenBank/DDBJ databases">
        <title>Evolution of pathogenesis and genome organization in the Tremellales.</title>
        <authorList>
            <person name="Cuomo C."/>
            <person name="Litvintseva A."/>
            <person name="Heitman J."/>
            <person name="Chen Y."/>
            <person name="Sun S."/>
            <person name="Springer D."/>
            <person name="Dromer F."/>
            <person name="Young S."/>
            <person name="Zeng Q."/>
            <person name="Chapman S."/>
            <person name="Gujja S."/>
            <person name="Saif S."/>
            <person name="Birren B."/>
        </authorList>
    </citation>
    <scope>NUCLEOTIDE SEQUENCE</scope>
    <source>
        <strain evidence="9">CBS 10737</strain>
    </source>
</reference>
<dbReference type="STRING" id="1296096.A0A1B9HSZ5"/>
<feature type="domain" description="Pyruvate carboxyltransferase" evidence="8">
    <location>
        <begin position="168"/>
        <end position="492"/>
    </location>
</feature>
<evidence type="ECO:0000256" key="5">
    <source>
        <dbReference type="ARBA" id="ARBA00023239"/>
    </source>
</evidence>
<evidence type="ECO:0000313" key="9">
    <source>
        <dbReference type="EMBL" id="OCF46390.1"/>
    </source>
</evidence>
<dbReference type="OrthoDB" id="1905920at2759"/>
<keyword evidence="5 9" id="KW-0456">Lyase</keyword>
<dbReference type="Pfam" id="PF00682">
    <property type="entry name" value="HMGL-like"/>
    <property type="match status" value="1"/>
</dbReference>
<feature type="region of interest" description="Disordered" evidence="7">
    <location>
        <begin position="523"/>
        <end position="546"/>
    </location>
</feature>
<dbReference type="GO" id="GO:0006552">
    <property type="term" value="P:L-leucine catabolic process"/>
    <property type="evidence" value="ECO:0007669"/>
    <property type="project" value="TreeGrafter"/>
</dbReference>
<feature type="compositionally biased region" description="Low complexity" evidence="7">
    <location>
        <begin position="248"/>
        <end position="260"/>
    </location>
</feature>
<protein>
    <recommendedName>
        <fullName evidence="3">hydroxymethylglutaryl-CoA lyase</fullName>
        <ecNumber evidence="3">4.1.3.4</ecNumber>
    </recommendedName>
</protein>
<dbReference type="CDD" id="cd07938">
    <property type="entry name" value="DRE_TIM_HMGL"/>
    <property type="match status" value="1"/>
</dbReference>
<evidence type="ECO:0000256" key="1">
    <source>
        <dbReference type="ARBA" id="ARBA00005143"/>
    </source>
</evidence>
<dbReference type="PANTHER" id="PTHR42738">
    <property type="entry name" value="HYDROXYMETHYLGLUTARYL-COA LYASE"/>
    <property type="match status" value="1"/>
</dbReference>